<evidence type="ECO:0000256" key="1">
    <source>
        <dbReference type="ARBA" id="ARBA00004141"/>
    </source>
</evidence>
<dbReference type="InterPro" id="IPR049326">
    <property type="entry name" value="Rhodopsin_dom_fungi"/>
</dbReference>
<evidence type="ECO:0000256" key="2">
    <source>
        <dbReference type="ARBA" id="ARBA00022692"/>
    </source>
</evidence>
<feature type="transmembrane region" description="Helical" evidence="6">
    <location>
        <begin position="168"/>
        <end position="191"/>
    </location>
</feature>
<dbReference type="GO" id="GO:0016020">
    <property type="term" value="C:membrane"/>
    <property type="evidence" value="ECO:0007669"/>
    <property type="project" value="UniProtKB-SubCell"/>
</dbReference>
<feature type="domain" description="Rhodopsin" evidence="7">
    <location>
        <begin position="24"/>
        <end position="256"/>
    </location>
</feature>
<dbReference type="InterPro" id="IPR052337">
    <property type="entry name" value="SAT4-like"/>
</dbReference>
<dbReference type="PANTHER" id="PTHR33048">
    <property type="entry name" value="PTH11-LIKE INTEGRAL MEMBRANE PROTEIN (AFU_ORTHOLOGUE AFUA_5G11245)"/>
    <property type="match status" value="1"/>
</dbReference>
<evidence type="ECO:0000313" key="8">
    <source>
        <dbReference type="EMBL" id="KAK0385298.1"/>
    </source>
</evidence>
<gene>
    <name evidence="8" type="ORF">NLU13_7774</name>
</gene>
<proteinExistence type="inferred from homology"/>
<reference evidence="8" key="1">
    <citation type="submission" date="2022-10" db="EMBL/GenBank/DDBJ databases">
        <title>Determination and structural analysis of whole genome sequence of Sarocladium strictum F4-1.</title>
        <authorList>
            <person name="Hu L."/>
            <person name="Jiang Y."/>
        </authorList>
    </citation>
    <scope>NUCLEOTIDE SEQUENCE</scope>
    <source>
        <strain evidence="8">F4-1</strain>
    </source>
</reference>
<sequence>MLHPTGVITCEWIFMTLAYIVVGARLWVRLYLKRTRLILADVFLLIALISTQGLLVCDTLTYQMGQMNNFTDPDQRLMKIRFATNYFFDFGIYFPKFSILAFYYALVPSSDRRMRMFLHILACTTIVSSLFTFFADTFWCGPDPASNWQGPEGSCSVFSSMELMRANWSLHFATEVLIVIYPFPIVANLMLQTKREKLALGLLFSMGLITIGVSIGRFVTMVYVDNAISVYIWATAELCISVIIVALTATRPLFQKFTHFISTSISSSNQGPCRERSAAINSSGQMINIQAEPSPLTGWGRRENSICNKATASRRSADSTASEVELMKRGIVKMQEITVTHESALPSELIGSENSSH</sequence>
<keyword evidence="9" id="KW-1185">Reference proteome</keyword>
<accession>A0AA39GDE8</accession>
<evidence type="ECO:0000256" key="4">
    <source>
        <dbReference type="ARBA" id="ARBA00023136"/>
    </source>
</evidence>
<feature type="transmembrane region" description="Helical" evidence="6">
    <location>
        <begin position="230"/>
        <end position="249"/>
    </location>
</feature>
<feature type="transmembrane region" description="Helical" evidence="6">
    <location>
        <begin position="82"/>
        <end position="104"/>
    </location>
</feature>
<comment type="similarity">
    <text evidence="5">Belongs to the SAT4 family.</text>
</comment>
<keyword evidence="2 6" id="KW-0812">Transmembrane</keyword>
<feature type="transmembrane region" description="Helical" evidence="6">
    <location>
        <begin position="198"/>
        <end position="224"/>
    </location>
</feature>
<dbReference type="Proteomes" id="UP001175261">
    <property type="component" value="Unassembled WGS sequence"/>
</dbReference>
<evidence type="ECO:0000313" key="9">
    <source>
        <dbReference type="Proteomes" id="UP001175261"/>
    </source>
</evidence>
<dbReference type="PANTHER" id="PTHR33048:SF92">
    <property type="entry name" value="INTEGRAL MEMBRANE PROTEIN"/>
    <property type="match status" value="1"/>
</dbReference>
<comment type="subcellular location">
    <subcellularLocation>
        <location evidence="1">Membrane</location>
        <topology evidence="1">Multi-pass membrane protein</topology>
    </subcellularLocation>
</comment>
<feature type="transmembrane region" description="Helical" evidence="6">
    <location>
        <begin position="116"/>
        <end position="135"/>
    </location>
</feature>
<dbReference type="EMBL" id="JAPDFR010000007">
    <property type="protein sequence ID" value="KAK0385298.1"/>
    <property type="molecule type" value="Genomic_DNA"/>
</dbReference>
<evidence type="ECO:0000256" key="3">
    <source>
        <dbReference type="ARBA" id="ARBA00022989"/>
    </source>
</evidence>
<protein>
    <recommendedName>
        <fullName evidence="7">Rhodopsin domain-containing protein</fullName>
    </recommendedName>
</protein>
<feature type="transmembrane region" description="Helical" evidence="6">
    <location>
        <begin position="39"/>
        <end position="62"/>
    </location>
</feature>
<evidence type="ECO:0000259" key="7">
    <source>
        <dbReference type="Pfam" id="PF20684"/>
    </source>
</evidence>
<evidence type="ECO:0000256" key="5">
    <source>
        <dbReference type="ARBA" id="ARBA00038359"/>
    </source>
</evidence>
<organism evidence="8 9">
    <name type="scientific">Sarocladium strictum</name>
    <name type="common">Black bundle disease fungus</name>
    <name type="synonym">Acremonium strictum</name>
    <dbReference type="NCBI Taxonomy" id="5046"/>
    <lineage>
        <taxon>Eukaryota</taxon>
        <taxon>Fungi</taxon>
        <taxon>Dikarya</taxon>
        <taxon>Ascomycota</taxon>
        <taxon>Pezizomycotina</taxon>
        <taxon>Sordariomycetes</taxon>
        <taxon>Hypocreomycetidae</taxon>
        <taxon>Hypocreales</taxon>
        <taxon>Sarocladiaceae</taxon>
        <taxon>Sarocladium</taxon>
    </lineage>
</organism>
<name>A0AA39GDE8_SARSR</name>
<dbReference type="Pfam" id="PF20684">
    <property type="entry name" value="Fung_rhodopsin"/>
    <property type="match status" value="1"/>
</dbReference>
<dbReference type="AlphaFoldDB" id="A0AA39GDE8"/>
<evidence type="ECO:0000256" key="6">
    <source>
        <dbReference type="SAM" id="Phobius"/>
    </source>
</evidence>
<feature type="transmembrane region" description="Helical" evidence="6">
    <location>
        <begin position="12"/>
        <end position="32"/>
    </location>
</feature>
<comment type="caution">
    <text evidence="8">The sequence shown here is derived from an EMBL/GenBank/DDBJ whole genome shotgun (WGS) entry which is preliminary data.</text>
</comment>
<keyword evidence="4 6" id="KW-0472">Membrane</keyword>
<keyword evidence="3 6" id="KW-1133">Transmembrane helix</keyword>